<feature type="compositionally biased region" description="Polar residues" evidence="3">
    <location>
        <begin position="1"/>
        <end position="10"/>
    </location>
</feature>
<organism evidence="4 5">
    <name type="scientific">Sanguibacter antarcticus</name>
    <dbReference type="NCBI Taxonomy" id="372484"/>
    <lineage>
        <taxon>Bacteria</taxon>
        <taxon>Bacillati</taxon>
        <taxon>Actinomycetota</taxon>
        <taxon>Actinomycetes</taxon>
        <taxon>Micrococcales</taxon>
        <taxon>Sanguibacteraceae</taxon>
        <taxon>Sanguibacter</taxon>
    </lineage>
</organism>
<proteinExistence type="inferred from homology"/>
<accession>A0A2A9E5X4</accession>
<name>A0A2A9E5X4_9MICO</name>
<evidence type="ECO:0000256" key="1">
    <source>
        <dbReference type="ARBA" id="ARBA00006484"/>
    </source>
</evidence>
<dbReference type="InterPro" id="IPR002347">
    <property type="entry name" value="SDR_fam"/>
</dbReference>
<comment type="similarity">
    <text evidence="1">Belongs to the short-chain dehydrogenases/reductases (SDR) family.</text>
</comment>
<dbReference type="FunFam" id="3.40.50.720:FF:000047">
    <property type="entry name" value="NADP-dependent L-serine/L-allo-threonine dehydrogenase"/>
    <property type="match status" value="1"/>
</dbReference>
<feature type="region of interest" description="Disordered" evidence="3">
    <location>
        <begin position="1"/>
        <end position="26"/>
    </location>
</feature>
<gene>
    <name evidence="4" type="ORF">ATL42_1466</name>
</gene>
<dbReference type="Pfam" id="PF00106">
    <property type="entry name" value="adh_short"/>
    <property type="match status" value="1"/>
</dbReference>
<dbReference type="AlphaFoldDB" id="A0A2A9E5X4"/>
<keyword evidence="5" id="KW-1185">Reference proteome</keyword>
<dbReference type="EMBL" id="PDJG01000001">
    <property type="protein sequence ID" value="PFG33589.1"/>
    <property type="molecule type" value="Genomic_DNA"/>
</dbReference>
<evidence type="ECO:0000313" key="5">
    <source>
        <dbReference type="Proteomes" id="UP000225548"/>
    </source>
</evidence>
<protein>
    <submittedName>
        <fullName evidence="4">NADP-dependent 3-hydroxy acid dehydrogenase YdfG</fullName>
    </submittedName>
</protein>
<dbReference type="PANTHER" id="PTHR42901:SF1">
    <property type="entry name" value="ALCOHOL DEHYDROGENASE"/>
    <property type="match status" value="1"/>
</dbReference>
<evidence type="ECO:0000313" key="4">
    <source>
        <dbReference type="EMBL" id="PFG33589.1"/>
    </source>
</evidence>
<dbReference type="PRINTS" id="PR00081">
    <property type="entry name" value="GDHRDH"/>
</dbReference>
<dbReference type="SUPFAM" id="SSF51735">
    <property type="entry name" value="NAD(P)-binding Rossmann-fold domains"/>
    <property type="match status" value="1"/>
</dbReference>
<sequence length="272" mass="28844">MTHTSSSTQPPARRPDATSGGAGRPRRVVVTGASSGIGASTVELLRSHGWDVVAVARRADRLAELAERTGATAVQADITSDEDVARLVETVLADGPVDAVVNNAGGAFGADRVADADLDLWRRMYELNVLGTFRVVQGFLPALRESEGDVVVITSTAAHEPYEGGGGYVAAKYAERVAARTLRLELVGEPLRVIEIAPGMVRTDEFSLTRFAGDQAKADAVYEGVPGPLVAGDVAEVVRWSLEQPPHVNIDTVVVRPRAQAAYTKTHRVLAD</sequence>
<evidence type="ECO:0000256" key="3">
    <source>
        <dbReference type="SAM" id="MobiDB-lite"/>
    </source>
</evidence>
<dbReference type="PANTHER" id="PTHR42901">
    <property type="entry name" value="ALCOHOL DEHYDROGENASE"/>
    <property type="match status" value="1"/>
</dbReference>
<dbReference type="OrthoDB" id="9775296at2"/>
<reference evidence="4 5" key="1">
    <citation type="submission" date="2017-10" db="EMBL/GenBank/DDBJ databases">
        <title>Sequencing the genomes of 1000 actinobacteria strains.</title>
        <authorList>
            <person name="Klenk H.-P."/>
        </authorList>
    </citation>
    <scope>NUCLEOTIDE SEQUENCE [LARGE SCALE GENOMIC DNA]</scope>
    <source>
        <strain evidence="4 5">DSM 18966</strain>
    </source>
</reference>
<evidence type="ECO:0000256" key="2">
    <source>
        <dbReference type="ARBA" id="ARBA00023002"/>
    </source>
</evidence>
<dbReference type="InterPro" id="IPR036291">
    <property type="entry name" value="NAD(P)-bd_dom_sf"/>
</dbReference>
<comment type="caution">
    <text evidence="4">The sequence shown here is derived from an EMBL/GenBank/DDBJ whole genome shotgun (WGS) entry which is preliminary data.</text>
</comment>
<dbReference type="Proteomes" id="UP000225548">
    <property type="component" value="Unassembled WGS sequence"/>
</dbReference>
<dbReference type="Gene3D" id="3.40.50.720">
    <property type="entry name" value="NAD(P)-binding Rossmann-like Domain"/>
    <property type="match status" value="1"/>
</dbReference>
<dbReference type="GO" id="GO:0016616">
    <property type="term" value="F:oxidoreductase activity, acting on the CH-OH group of donors, NAD or NADP as acceptor"/>
    <property type="evidence" value="ECO:0007669"/>
    <property type="project" value="UniProtKB-ARBA"/>
</dbReference>
<keyword evidence="2" id="KW-0560">Oxidoreductase</keyword>